<comment type="caution">
    <text evidence="1">The sequence shown here is derived from an EMBL/GenBank/DDBJ whole genome shotgun (WGS) entry which is preliminary data.</text>
</comment>
<dbReference type="Proteomes" id="UP000317770">
    <property type="component" value="Unassembled WGS sequence"/>
</dbReference>
<gene>
    <name evidence="1" type="primary">fbpA</name>
    <name evidence="1" type="ORF">FQP34_04325</name>
</gene>
<accession>A0A8B5Y200</accession>
<evidence type="ECO:0000313" key="2">
    <source>
        <dbReference type="Proteomes" id="UP000317770"/>
    </source>
</evidence>
<dbReference type="EMBL" id="VNKI01000002">
    <property type="protein sequence ID" value="TVX82829.1"/>
    <property type="molecule type" value="Genomic_DNA"/>
</dbReference>
<dbReference type="InterPro" id="IPR025072">
    <property type="entry name" value="Fur_reg_FbpA"/>
</dbReference>
<sequence length="55" mass="6508">MITQLSAKGEAKKEELIQELMKFGIFKKYNKQLYELPLVVLQKEFNHLRGELKNV</sequence>
<name>A0A8B5Y200_9BACI</name>
<dbReference type="AlphaFoldDB" id="A0A8B5Y200"/>
<protein>
    <submittedName>
        <fullName evidence="1">Fur-regulated basic protein FbpA</fullName>
    </submittedName>
</protein>
<proteinExistence type="predicted"/>
<reference evidence="1 2" key="1">
    <citation type="submission" date="2019-07" db="EMBL/GenBank/DDBJ databases">
        <title>Genome assembly of Bacillus simplex strain GGC-P6A.</title>
        <authorList>
            <person name="Jennings M.E."/>
            <person name="Barton H.A."/>
        </authorList>
    </citation>
    <scope>NUCLEOTIDE SEQUENCE [LARGE SCALE GENOMIC DNA]</scope>
    <source>
        <strain evidence="1 2">GGC-P6A</strain>
    </source>
</reference>
<evidence type="ECO:0000313" key="1">
    <source>
        <dbReference type="EMBL" id="TVX82829.1"/>
    </source>
</evidence>
<organism evidence="1 2">
    <name type="scientific">Peribacillus simplex</name>
    <dbReference type="NCBI Taxonomy" id="1478"/>
    <lineage>
        <taxon>Bacteria</taxon>
        <taxon>Bacillati</taxon>
        <taxon>Bacillota</taxon>
        <taxon>Bacilli</taxon>
        <taxon>Bacillales</taxon>
        <taxon>Bacillaceae</taxon>
        <taxon>Peribacillus</taxon>
    </lineage>
</organism>
<dbReference type="RefSeq" id="WP_144477333.1">
    <property type="nucleotide sequence ID" value="NZ_VNKI01000002.1"/>
</dbReference>
<dbReference type="Pfam" id="PF13076">
    <property type="entry name" value="Fur_reg_FbpA"/>
    <property type="match status" value="1"/>
</dbReference>